<feature type="region of interest" description="Disordered" evidence="1">
    <location>
        <begin position="54"/>
        <end position="115"/>
    </location>
</feature>
<gene>
    <name evidence="2" type="ORF">GCM10010260_55580</name>
</gene>
<dbReference type="AlphaFoldDB" id="A0A918MCV0"/>
<protein>
    <submittedName>
        <fullName evidence="2">Uncharacterized protein</fullName>
    </submittedName>
</protein>
<evidence type="ECO:0000313" key="2">
    <source>
        <dbReference type="EMBL" id="GGV09939.1"/>
    </source>
</evidence>
<evidence type="ECO:0000256" key="1">
    <source>
        <dbReference type="SAM" id="MobiDB-lite"/>
    </source>
</evidence>
<sequence length="134" mass="13878">MQNCFGQAEQGDRIVGREDPLGPLVPWGPYGAGGRNTGEITAATTIGPTLVVGGRPSSAAASGGATVSDDRARPRPGHGRPGRRTRGGGAVVRGRPTCPVRSVRQRQQREGVQTGTVPCQQVADLFAQPPVVTE</sequence>
<dbReference type="Proteomes" id="UP000618795">
    <property type="component" value="Unassembled WGS sequence"/>
</dbReference>
<feature type="compositionally biased region" description="Basic and acidic residues" evidence="1">
    <location>
        <begin position="10"/>
        <end position="20"/>
    </location>
</feature>
<accession>A0A918MCV0</accession>
<proteinExistence type="predicted"/>
<dbReference type="EMBL" id="BMTD01000013">
    <property type="protein sequence ID" value="GGV09939.1"/>
    <property type="molecule type" value="Genomic_DNA"/>
</dbReference>
<keyword evidence="3" id="KW-1185">Reference proteome</keyword>
<evidence type="ECO:0000313" key="3">
    <source>
        <dbReference type="Proteomes" id="UP000618795"/>
    </source>
</evidence>
<feature type="region of interest" description="Disordered" evidence="1">
    <location>
        <begin position="1"/>
        <end position="38"/>
    </location>
</feature>
<organism evidence="2 3">
    <name type="scientific">Streptomyces filipinensis</name>
    <dbReference type="NCBI Taxonomy" id="66887"/>
    <lineage>
        <taxon>Bacteria</taxon>
        <taxon>Bacillati</taxon>
        <taxon>Actinomycetota</taxon>
        <taxon>Actinomycetes</taxon>
        <taxon>Kitasatosporales</taxon>
        <taxon>Streptomycetaceae</taxon>
        <taxon>Streptomyces</taxon>
    </lineage>
</organism>
<comment type="caution">
    <text evidence="2">The sequence shown here is derived from an EMBL/GenBank/DDBJ whole genome shotgun (WGS) entry which is preliminary data.</text>
</comment>
<name>A0A918MCV0_9ACTN</name>
<reference evidence="2" key="2">
    <citation type="submission" date="2020-09" db="EMBL/GenBank/DDBJ databases">
        <authorList>
            <person name="Sun Q."/>
            <person name="Ohkuma M."/>
        </authorList>
    </citation>
    <scope>NUCLEOTIDE SEQUENCE</scope>
    <source>
        <strain evidence="2">JCM 4369</strain>
    </source>
</reference>
<feature type="compositionally biased region" description="Basic residues" evidence="1">
    <location>
        <begin position="74"/>
        <end position="86"/>
    </location>
</feature>
<reference evidence="2" key="1">
    <citation type="journal article" date="2014" name="Int. J. Syst. Evol. Microbiol.">
        <title>Complete genome sequence of Corynebacterium casei LMG S-19264T (=DSM 44701T), isolated from a smear-ripened cheese.</title>
        <authorList>
            <consortium name="US DOE Joint Genome Institute (JGI-PGF)"/>
            <person name="Walter F."/>
            <person name="Albersmeier A."/>
            <person name="Kalinowski J."/>
            <person name="Ruckert C."/>
        </authorList>
    </citation>
    <scope>NUCLEOTIDE SEQUENCE</scope>
    <source>
        <strain evidence="2">JCM 4369</strain>
    </source>
</reference>
<feature type="compositionally biased region" description="Low complexity" evidence="1">
    <location>
        <begin position="54"/>
        <end position="67"/>
    </location>
</feature>